<name>A0A538SF53_UNCEI</name>
<evidence type="ECO:0000256" key="1">
    <source>
        <dbReference type="SAM" id="MobiDB-lite"/>
    </source>
</evidence>
<feature type="chain" id="PRO_5021881220" evidence="2">
    <location>
        <begin position="25"/>
        <end position="2252"/>
    </location>
</feature>
<feature type="region of interest" description="Disordered" evidence="1">
    <location>
        <begin position="2149"/>
        <end position="2169"/>
    </location>
</feature>
<sequence length="2252" mass="228342">MRFAARCFVFGLLVSMYFAGTASAQYMKITTDNPTDNTRMRATGTTILTITLDTNHDKNGVLQTCNSHTVLNCGALPPSNPLDMFSYTLALKAVGGTVTWGTFSGSDANYTDTSPQIQSDTEVEINKSRPTGTFTPPGLATLGTIAATAATGSPAIQVQIGASIINPFGFGTAFGTECDGFFFPNTYVVGNPTDPCGAISGIAGDWFDWDGALSSSGNTPPTVSAPPTAIATENVAMTPITATATDPDAGATITFSQTGMPADLTFSTTPGASPITATVSGTPGFSDAPGPYNINWIATDNASGVGTAVTALTIVNTDRPPQLTQPTNMTVNEGSSANQALDATDPDGDAILFSKLAGPNYVTVQNNPGNILLAPGFTDAGTATATVRATANGLTDDKSLTITVNNVNRAPTLNQPLNMTVAEGATADQVLSGTDPDGDALTFVRTAGPTFATTSSLTPVTGSIHLAPPSGTAGTYTVTLVGNDGATNSPPRNLTVTVIVGTNIPPVLAQPSNMTVAEGATASQALSATDADLNPLQFTKTNGPTFATVTTVNAGNGTATGSIALAPGFNDAGVYTVTVTASDGLASDARSFTIIVLNTNRAPALGVITDMTVIEFHTADQAISGTDADGDALSFSKTTGPAFMSVTTTSPGTGTGTGTIHLAPGSGTASTTAYSASVTATDGAGFTTRPFSITVNPNQTPVLAQPANMTVDENSTANQALGATDADGDAVTFSLTSGPTYASVTTTTPGTGTGTGNLHLAPGFDDAGTAGATVQASDGFAVATRSLTITVNNVNRAPVLTQPGNISVNEATTADRSLVANDADGDALTYSLVSGPTYATVTTASGTGNLHVAPGYDDAGTATATVQASDGIANDQKSLTIEVNNVNRPPTMNPLSPMTVNEGGTADQALSASDPDGDAVRFERSSGPSWVIVTTSGSGVGNVHLQPSFSDAGTASATISAVDPSNASANSGLFISVNNVDRPVLMAGMGNMALAAGSTADQSFTAADPDEDAITFTHTGPTFMTRTDNPQVGTTRTGSVHLAPSSTTFGTFAASVTATANGTTSTQNFEINVTAVNNPPTLAQPNNMTVNEGQTADQAITATDPDGNGLSFSLASGPTYANVTTTDGGSGTATGNVHLAPGLSDIGTASATVRATDGSLNSDKSFQITVNTINQAPVLAQPTDMTVVEGNISEQTLSGTDADGDALQFQKVTGPSFMTVALTSGVVHLAPVSGDAGTHSASVSVTDGIASDTKSFTIFVIAASLNRAPVLDQPAAMTAQEGSTADQSLHASDSDGNPLTFALVSGPTYAHVTTTDGGSGTATGLVHLAPGFSDAGTAIASVSASDGFLIDGKSFQITVENTNRAPALDALSNMTVAEGDTLNQTAHATDPDGDALTYHKDSGPSFMTVQLDGLIHLAPHSGDAGTYDASVNASDGTASDSKSFLITVTLAAANHPPVLAQPSNMTVNEGETQDQTINATDPDDQSLTFSLVDGPTFASVTTLNATQGRIHLEPGFTASGTYAGTVRATDPGSLFDDKSFTITVNNVNRPPFFPTIGDQFVAEGDTKDFTVHATDPDLDPVTISAQLPAFATLTPDPGTGIGSFHLAPGFGNAGAHPATVTATDDHGGAYSESFTIFVTLTNRKPLLAQPSDMTVNENATADQPLSATDADGQELTFSITGPTYATVTTTERGTGTATGNLHLAPGFSDAGTAPATVTASDGSAEDSKSLTITVLNQDRAPVLDAIGNMAVAAGATADQSIHAADPDGDTMTELFEGPAFASLTTSQGGGILTGTIHLAPPLGTSGSFEASVTVSANGLSDSHTFSITVTEVNHPPVLAQPSDMRVDENATRDQALSATDADGNGITFSKITGPSFLVVTTVTPGAGTGTGNAHLAPGYSDAGTYAATVSASDGGLTDQKSFLITVNNVNQPPVADAGGPYTGIVGTPVNFTGSASDADGNSVTLSWDFDASNGITSEATGATASHTYLVNGTYTVTLTATDNGTPALTGVDTATATISSSALEAIISLTGNDRFIRLSSGRIWCVQIRAKNGMFRSGDVIGSSILASYNGLSIQATTQKEDDRERNIGSCHGRLRACFGKDDLRSLFASLPNGFTVVDVVITGNLRSGGSFRGVASVLVIKGGDLAHNDDGENHDNEDGAVSADPYASPNPFNPNTTIHYELSLPGSVRLHIYDVSGRLVKTLVNDVMGSGAHEVAWDGTSRSGSRVSSGVYFYVLQTPERIFKSQLVVTK</sequence>
<gene>
    <name evidence="5" type="ORF">E6K71_03430</name>
</gene>
<proteinExistence type="predicted"/>
<feature type="compositionally biased region" description="Basic and acidic residues" evidence="1">
    <location>
        <begin position="2149"/>
        <end position="2158"/>
    </location>
</feature>
<dbReference type="InterPro" id="IPR002126">
    <property type="entry name" value="Cadherin-like_dom"/>
</dbReference>
<feature type="domain" description="PKD" evidence="3">
    <location>
        <begin position="1932"/>
        <end position="2003"/>
    </location>
</feature>
<dbReference type="InterPro" id="IPR040853">
    <property type="entry name" value="RapA2_cadherin-like"/>
</dbReference>
<feature type="domain" description="Cadherin" evidence="4">
    <location>
        <begin position="508"/>
        <end position="605"/>
    </location>
</feature>
<organism evidence="5 6">
    <name type="scientific">Eiseniibacteriota bacterium</name>
    <dbReference type="NCBI Taxonomy" id="2212470"/>
    <lineage>
        <taxon>Bacteria</taxon>
        <taxon>Candidatus Eiseniibacteriota</taxon>
    </lineage>
</organism>
<evidence type="ECO:0000256" key="2">
    <source>
        <dbReference type="SAM" id="SignalP"/>
    </source>
</evidence>
<dbReference type="GO" id="GO:0005509">
    <property type="term" value="F:calcium ion binding"/>
    <property type="evidence" value="ECO:0007669"/>
    <property type="project" value="InterPro"/>
</dbReference>
<feature type="domain" description="Cadherin" evidence="4">
    <location>
        <begin position="1647"/>
        <end position="1743"/>
    </location>
</feature>
<feature type="domain" description="Cadherin" evidence="4">
    <location>
        <begin position="1459"/>
        <end position="1553"/>
    </location>
</feature>
<dbReference type="InterPro" id="IPR035986">
    <property type="entry name" value="PKD_dom_sf"/>
</dbReference>
<dbReference type="CDD" id="cd00146">
    <property type="entry name" value="PKD"/>
    <property type="match status" value="1"/>
</dbReference>
<dbReference type="Pfam" id="PF18911">
    <property type="entry name" value="PKD_4"/>
    <property type="match status" value="1"/>
</dbReference>
<feature type="region of interest" description="Disordered" evidence="1">
    <location>
        <begin position="1017"/>
        <end position="1036"/>
    </location>
</feature>
<evidence type="ECO:0000259" key="4">
    <source>
        <dbReference type="PROSITE" id="PS50268"/>
    </source>
</evidence>
<dbReference type="InterPro" id="IPR025965">
    <property type="entry name" value="FlgD/Vpr_Ig-like"/>
</dbReference>
<keyword evidence="2" id="KW-0732">Signal</keyword>
<dbReference type="InterPro" id="IPR013783">
    <property type="entry name" value="Ig-like_fold"/>
</dbReference>
<dbReference type="Pfam" id="PF17803">
    <property type="entry name" value="Cadherin_4"/>
    <property type="match status" value="3"/>
</dbReference>
<dbReference type="GO" id="GO:0016020">
    <property type="term" value="C:membrane"/>
    <property type="evidence" value="ECO:0007669"/>
    <property type="project" value="InterPro"/>
</dbReference>
<dbReference type="GO" id="GO:0007156">
    <property type="term" value="P:homophilic cell adhesion via plasma membrane adhesion molecules"/>
    <property type="evidence" value="ECO:0007669"/>
    <property type="project" value="InterPro"/>
</dbReference>
<dbReference type="InterPro" id="IPR015919">
    <property type="entry name" value="Cadherin-like_sf"/>
</dbReference>
<dbReference type="EMBL" id="VBOR01000045">
    <property type="protein sequence ID" value="TMQ50002.1"/>
    <property type="molecule type" value="Genomic_DNA"/>
</dbReference>
<dbReference type="SMART" id="SM00112">
    <property type="entry name" value="CA"/>
    <property type="match status" value="7"/>
</dbReference>
<comment type="caution">
    <text evidence="5">The sequence shown here is derived from an EMBL/GenBank/DDBJ whole genome shotgun (WGS) entry which is preliminary data.</text>
</comment>
<protein>
    <submittedName>
        <fullName evidence="5">PKD domain-containing protein</fullName>
    </submittedName>
</protein>
<reference evidence="5 6" key="1">
    <citation type="journal article" date="2019" name="Nat. Microbiol.">
        <title>Mediterranean grassland soil C-N compound turnover is dependent on rainfall and depth, and is mediated by genomically divergent microorganisms.</title>
        <authorList>
            <person name="Diamond S."/>
            <person name="Andeer P.F."/>
            <person name="Li Z."/>
            <person name="Crits-Christoph A."/>
            <person name="Burstein D."/>
            <person name="Anantharaman K."/>
            <person name="Lane K.R."/>
            <person name="Thomas B.C."/>
            <person name="Pan C."/>
            <person name="Northen T.R."/>
            <person name="Banfield J.F."/>
        </authorList>
    </citation>
    <scope>NUCLEOTIDE SEQUENCE [LARGE SCALE GENOMIC DNA]</scope>
    <source>
        <strain evidence="5">WS_1</strain>
    </source>
</reference>
<evidence type="ECO:0000313" key="6">
    <source>
        <dbReference type="Proteomes" id="UP000316292"/>
    </source>
</evidence>
<dbReference type="NCBIfam" id="TIGR04183">
    <property type="entry name" value="Por_Secre_tail"/>
    <property type="match status" value="1"/>
</dbReference>
<evidence type="ECO:0000259" key="3">
    <source>
        <dbReference type="PROSITE" id="PS50093"/>
    </source>
</evidence>
<dbReference type="Gene3D" id="2.60.40.10">
    <property type="entry name" value="Immunoglobulins"/>
    <property type="match status" value="17"/>
</dbReference>
<dbReference type="InterPro" id="IPR022409">
    <property type="entry name" value="PKD/Chitinase_dom"/>
</dbReference>
<dbReference type="SUPFAM" id="SSF49313">
    <property type="entry name" value="Cadherin-like"/>
    <property type="match status" value="6"/>
</dbReference>
<dbReference type="InterPro" id="IPR000601">
    <property type="entry name" value="PKD_dom"/>
</dbReference>
<dbReference type="Proteomes" id="UP000316292">
    <property type="component" value="Unassembled WGS sequence"/>
</dbReference>
<dbReference type="Pfam" id="PF13860">
    <property type="entry name" value="FlgD_ig"/>
    <property type="match status" value="1"/>
</dbReference>
<dbReference type="Gene3D" id="2.60.40.4070">
    <property type="match status" value="1"/>
</dbReference>
<feature type="region of interest" description="Disordered" evidence="1">
    <location>
        <begin position="902"/>
        <end position="923"/>
    </location>
</feature>
<dbReference type="InterPro" id="IPR026444">
    <property type="entry name" value="Secre_tail"/>
</dbReference>
<feature type="signal peptide" evidence="2">
    <location>
        <begin position="1"/>
        <end position="24"/>
    </location>
</feature>
<accession>A0A538SF53</accession>
<evidence type="ECO:0000313" key="5">
    <source>
        <dbReference type="EMBL" id="TMQ50002.1"/>
    </source>
</evidence>
<dbReference type="PROSITE" id="PS50093">
    <property type="entry name" value="PKD"/>
    <property type="match status" value="1"/>
</dbReference>
<dbReference type="Pfam" id="PF17963">
    <property type="entry name" value="Big_9"/>
    <property type="match status" value="2"/>
</dbReference>
<feature type="domain" description="Cadherin" evidence="4">
    <location>
        <begin position="703"/>
        <end position="800"/>
    </location>
</feature>
<feature type="domain" description="Cadherin" evidence="4">
    <location>
        <begin position="1838"/>
        <end position="1935"/>
    </location>
</feature>
<dbReference type="SMART" id="SM00089">
    <property type="entry name" value="PKD"/>
    <property type="match status" value="6"/>
</dbReference>
<dbReference type="PROSITE" id="PS50268">
    <property type="entry name" value="CADHERIN_2"/>
    <property type="match status" value="6"/>
</dbReference>
<feature type="domain" description="Cadherin" evidence="4">
    <location>
        <begin position="800"/>
        <end position="892"/>
    </location>
</feature>
<dbReference type="SUPFAM" id="SSF49299">
    <property type="entry name" value="PKD domain"/>
    <property type="match status" value="1"/>
</dbReference>